<evidence type="ECO:0000313" key="3">
    <source>
        <dbReference type="EMBL" id="KAJ7785235.1"/>
    </source>
</evidence>
<sequence>MISTLSSSAHCVPRLTCLIQAALGNVVALGPAAVNLRTAGNFAILAKTGVSTVPPSVITGNVGVSPIAAIALTGFSLTLASNGESATSNQVIGELFAASYVAPTPATLSTAIADMGTAFTDATGRVNPNFMNLGSGAIGGLVLAPGLYKWTGAVSISSEVFIVGLPTDTFIFQIAGGLSIAAAQQVTLVGALASNIVWVVSGAVTVGAGAQFEGVILGKTSITLVTGASANGRLLAQTDVALQQAIVNN</sequence>
<gene>
    <name evidence="3" type="ORF">DFH07DRAFT_975857</name>
</gene>
<protein>
    <submittedName>
        <fullName evidence="3">Antifreeze protein</fullName>
    </submittedName>
</protein>
<comment type="similarity">
    <text evidence="1">Belongs to the ice-binding protein family.</text>
</comment>
<comment type="caution">
    <text evidence="3">The sequence shown here is derived from an EMBL/GenBank/DDBJ whole genome shotgun (WGS) entry which is preliminary data.</text>
</comment>
<dbReference type="Pfam" id="PF11999">
    <property type="entry name" value="Ice_binding"/>
    <property type="match status" value="1"/>
</dbReference>
<keyword evidence="2" id="KW-0732">Signal</keyword>
<name>A0AAD7P2H7_9AGAR</name>
<dbReference type="AlphaFoldDB" id="A0AAD7P2H7"/>
<evidence type="ECO:0000256" key="2">
    <source>
        <dbReference type="ARBA" id="ARBA00022729"/>
    </source>
</evidence>
<reference evidence="3" key="1">
    <citation type="submission" date="2023-03" db="EMBL/GenBank/DDBJ databases">
        <title>Massive genome expansion in bonnet fungi (Mycena s.s.) driven by repeated elements and novel gene families across ecological guilds.</title>
        <authorList>
            <consortium name="Lawrence Berkeley National Laboratory"/>
            <person name="Harder C.B."/>
            <person name="Miyauchi S."/>
            <person name="Viragh M."/>
            <person name="Kuo A."/>
            <person name="Thoen E."/>
            <person name="Andreopoulos B."/>
            <person name="Lu D."/>
            <person name="Skrede I."/>
            <person name="Drula E."/>
            <person name="Henrissat B."/>
            <person name="Morin E."/>
            <person name="Kohler A."/>
            <person name="Barry K."/>
            <person name="LaButti K."/>
            <person name="Morin E."/>
            <person name="Salamov A."/>
            <person name="Lipzen A."/>
            <person name="Mereny Z."/>
            <person name="Hegedus B."/>
            <person name="Baldrian P."/>
            <person name="Stursova M."/>
            <person name="Weitz H."/>
            <person name="Taylor A."/>
            <person name="Grigoriev I.V."/>
            <person name="Nagy L.G."/>
            <person name="Martin F."/>
            <person name="Kauserud H."/>
        </authorList>
    </citation>
    <scope>NUCLEOTIDE SEQUENCE</scope>
    <source>
        <strain evidence="3">CBHHK188m</strain>
    </source>
</reference>
<evidence type="ECO:0000313" key="4">
    <source>
        <dbReference type="Proteomes" id="UP001215280"/>
    </source>
</evidence>
<dbReference type="Proteomes" id="UP001215280">
    <property type="component" value="Unassembled WGS sequence"/>
</dbReference>
<proteinExistence type="inferred from homology"/>
<organism evidence="3 4">
    <name type="scientific">Mycena maculata</name>
    <dbReference type="NCBI Taxonomy" id="230809"/>
    <lineage>
        <taxon>Eukaryota</taxon>
        <taxon>Fungi</taxon>
        <taxon>Dikarya</taxon>
        <taxon>Basidiomycota</taxon>
        <taxon>Agaricomycotina</taxon>
        <taxon>Agaricomycetes</taxon>
        <taxon>Agaricomycetidae</taxon>
        <taxon>Agaricales</taxon>
        <taxon>Marasmiineae</taxon>
        <taxon>Mycenaceae</taxon>
        <taxon>Mycena</taxon>
    </lineage>
</organism>
<dbReference type="InterPro" id="IPR021884">
    <property type="entry name" value="Ice-bd_prot"/>
</dbReference>
<dbReference type="EMBL" id="JARJLG010000001">
    <property type="protein sequence ID" value="KAJ7785235.1"/>
    <property type="molecule type" value="Genomic_DNA"/>
</dbReference>
<evidence type="ECO:0000256" key="1">
    <source>
        <dbReference type="ARBA" id="ARBA00005445"/>
    </source>
</evidence>
<keyword evidence="4" id="KW-1185">Reference proteome</keyword>
<accession>A0AAD7P2H7</accession>